<dbReference type="InterPro" id="IPR036388">
    <property type="entry name" value="WH-like_DNA-bd_sf"/>
</dbReference>
<dbReference type="Gene3D" id="1.10.10.10">
    <property type="entry name" value="Winged helix-like DNA-binding domain superfamily/Winged helix DNA-binding domain"/>
    <property type="match status" value="1"/>
</dbReference>
<evidence type="ECO:0000313" key="3">
    <source>
        <dbReference type="EMBL" id="EPR11866.1"/>
    </source>
</evidence>
<organism evidence="3 4">
    <name type="scientific">Ruminiclostridium papyrosolvens C7</name>
    <dbReference type="NCBI Taxonomy" id="1330534"/>
    <lineage>
        <taxon>Bacteria</taxon>
        <taxon>Bacillati</taxon>
        <taxon>Bacillota</taxon>
        <taxon>Clostridia</taxon>
        <taxon>Eubacteriales</taxon>
        <taxon>Oscillospiraceae</taxon>
        <taxon>Ruminiclostridium</taxon>
    </lineage>
</organism>
<feature type="domain" description="Transcription regulator TrmB C-terminal" evidence="2">
    <location>
        <begin position="107"/>
        <end position="162"/>
    </location>
</feature>
<dbReference type="InterPro" id="IPR002831">
    <property type="entry name" value="Tscrpt_reg_TrmB_N"/>
</dbReference>
<sequence>MKVDIIDALMQAGFTRHESVLYVTLCREGELTGYEASKLTGIPRSNAYLGLAGLCDKGGAYKISSETAQYGAVPVNELVENLKRRFSQIIKVIEEIPKVNIPRDTFVTINGTQQIVNKMKNLINEAQYRIYISIARNQLELVHNELICAKERGLKVVLITSDCTGMEGFTCYMSPKKPGSVRLITDSSNVLTGHLSEFDATGLFSMNQNMVDVIKDSLTNEIKLINIENNQN</sequence>
<accession>U4R102</accession>
<protein>
    <submittedName>
        <fullName evidence="3">TrmB family transcriptional regulator</fullName>
    </submittedName>
</protein>
<dbReference type="PANTHER" id="PTHR34293:SF1">
    <property type="entry name" value="HTH-TYPE TRANSCRIPTIONAL REGULATOR TRMBL2"/>
    <property type="match status" value="1"/>
</dbReference>
<dbReference type="Pfam" id="PF11495">
    <property type="entry name" value="Regulator_TrmB"/>
    <property type="match status" value="1"/>
</dbReference>
<dbReference type="Proteomes" id="UP000016860">
    <property type="component" value="Unassembled WGS sequence"/>
</dbReference>
<dbReference type="SUPFAM" id="SSF56024">
    <property type="entry name" value="Phospholipase D/nuclease"/>
    <property type="match status" value="1"/>
</dbReference>
<gene>
    <name evidence="3" type="ORF">L323_10810</name>
</gene>
<evidence type="ECO:0000259" key="1">
    <source>
        <dbReference type="Pfam" id="PF01978"/>
    </source>
</evidence>
<dbReference type="Gene3D" id="3.30.870.10">
    <property type="entry name" value="Endonuclease Chain A"/>
    <property type="match status" value="1"/>
</dbReference>
<dbReference type="CDD" id="cd09124">
    <property type="entry name" value="PLDc_like_TrmB_middle"/>
    <property type="match status" value="1"/>
</dbReference>
<dbReference type="Pfam" id="PF01978">
    <property type="entry name" value="TrmB"/>
    <property type="match status" value="1"/>
</dbReference>
<dbReference type="STRING" id="1330534.L323_10810"/>
<proteinExistence type="predicted"/>
<reference evidence="3 4" key="1">
    <citation type="journal article" date="2013" name="Genome Announc.">
        <title>Draft Genome Sequence of the Cellulolytic Bacterium Clostridium papyrosolvens C7 (ATCC 700395).</title>
        <authorList>
            <person name="Zepeda V."/>
            <person name="Dassa B."/>
            <person name="Borovok I."/>
            <person name="Lamed R."/>
            <person name="Bayer E.A."/>
            <person name="Cate J.H."/>
        </authorList>
    </citation>
    <scope>NUCLEOTIDE SEQUENCE [LARGE SCALE GENOMIC DNA]</scope>
    <source>
        <strain evidence="3 4">C7</strain>
    </source>
</reference>
<dbReference type="EMBL" id="ATAY01000033">
    <property type="protein sequence ID" value="EPR11866.1"/>
    <property type="molecule type" value="Genomic_DNA"/>
</dbReference>
<evidence type="ECO:0000259" key="2">
    <source>
        <dbReference type="Pfam" id="PF11495"/>
    </source>
</evidence>
<dbReference type="PANTHER" id="PTHR34293">
    <property type="entry name" value="HTH-TYPE TRANSCRIPTIONAL REGULATOR TRMBL2"/>
    <property type="match status" value="1"/>
</dbReference>
<dbReference type="InterPro" id="IPR021586">
    <property type="entry name" value="Tscrpt_reg_TrmB_C"/>
</dbReference>
<dbReference type="PATRIC" id="fig|1330534.3.peg.2158"/>
<name>U4R102_9FIRM</name>
<evidence type="ECO:0000313" key="4">
    <source>
        <dbReference type="Proteomes" id="UP000016860"/>
    </source>
</evidence>
<dbReference type="InterPro" id="IPR051797">
    <property type="entry name" value="TrmB-like"/>
</dbReference>
<dbReference type="AlphaFoldDB" id="U4R102"/>
<feature type="domain" description="Transcription regulator TrmB N-terminal" evidence="1">
    <location>
        <begin position="11"/>
        <end position="75"/>
    </location>
</feature>
<comment type="caution">
    <text evidence="3">The sequence shown here is derived from an EMBL/GenBank/DDBJ whole genome shotgun (WGS) entry which is preliminary data.</text>
</comment>